<feature type="domain" description="THAP-type" evidence="13">
    <location>
        <begin position="1"/>
        <end position="92"/>
    </location>
</feature>
<dbReference type="InterPro" id="IPR026516">
    <property type="entry name" value="THAP1/10"/>
</dbReference>
<dbReference type="RefSeq" id="XP_065662960.1">
    <property type="nucleotide sequence ID" value="XM_065806888.1"/>
</dbReference>
<evidence type="ECO:0000313" key="14">
    <source>
        <dbReference type="Proteomes" id="UP001652625"/>
    </source>
</evidence>
<dbReference type="SMART" id="SM00980">
    <property type="entry name" value="THAP"/>
    <property type="match status" value="1"/>
</dbReference>
<evidence type="ECO:0000256" key="6">
    <source>
        <dbReference type="ARBA" id="ARBA00023015"/>
    </source>
</evidence>
<evidence type="ECO:0000256" key="7">
    <source>
        <dbReference type="ARBA" id="ARBA00023054"/>
    </source>
</evidence>
<dbReference type="Proteomes" id="UP001652625">
    <property type="component" value="Chromosome 09"/>
</dbReference>
<keyword evidence="5" id="KW-0862">Zinc</keyword>
<dbReference type="InterPro" id="IPR038441">
    <property type="entry name" value="THAP_Znf_sf"/>
</dbReference>
<keyword evidence="10" id="KW-0539">Nucleus</keyword>
<evidence type="ECO:0000256" key="4">
    <source>
        <dbReference type="ARBA" id="ARBA00022771"/>
    </source>
</evidence>
<accession>A0ABM4CMC8</accession>
<dbReference type="SUPFAM" id="SSF57716">
    <property type="entry name" value="Glucocorticoid receptor-like (DNA-binding domain)"/>
    <property type="match status" value="1"/>
</dbReference>
<evidence type="ECO:0000256" key="2">
    <source>
        <dbReference type="ARBA" id="ARBA00006177"/>
    </source>
</evidence>
<protein>
    <submittedName>
        <fullName evidence="15">THAP domain-containing protein 1-like</fullName>
    </submittedName>
</protein>
<comment type="subcellular location">
    <subcellularLocation>
        <location evidence="1">Nucleus</location>
        <location evidence="1">Nucleoplasm</location>
    </subcellularLocation>
</comment>
<dbReference type="PROSITE" id="PS50950">
    <property type="entry name" value="ZF_THAP"/>
    <property type="match status" value="1"/>
</dbReference>
<keyword evidence="14" id="KW-1185">Reference proteome</keyword>
<keyword evidence="3" id="KW-0479">Metal-binding</keyword>
<proteinExistence type="inferred from homology"/>
<evidence type="ECO:0000256" key="1">
    <source>
        <dbReference type="ARBA" id="ARBA00004642"/>
    </source>
</evidence>
<gene>
    <name evidence="15" type="primary">LOC136085568</name>
</gene>
<dbReference type="SMART" id="SM00692">
    <property type="entry name" value="DM3"/>
    <property type="match status" value="1"/>
</dbReference>
<sequence length="117" mass="13627">MVNSYAAYGCSSRFVKGGTKFFHKFPIKNSELCKRWIVALKRENFIPTKYTCICSDHFLESDYNYCIQDKNILSVDHHYKPILKLKAVPSVFVFSANTQKPKRTLPTIRTLRTIDPF</sequence>
<evidence type="ECO:0000256" key="11">
    <source>
        <dbReference type="ARBA" id="ARBA00023306"/>
    </source>
</evidence>
<dbReference type="PANTHER" id="PTHR46600:SF1">
    <property type="entry name" value="THAP DOMAIN-CONTAINING PROTEIN 1"/>
    <property type="match status" value="1"/>
</dbReference>
<keyword evidence="7" id="KW-0175">Coiled coil</keyword>
<evidence type="ECO:0000256" key="10">
    <source>
        <dbReference type="ARBA" id="ARBA00023242"/>
    </source>
</evidence>
<evidence type="ECO:0000256" key="8">
    <source>
        <dbReference type="ARBA" id="ARBA00023125"/>
    </source>
</evidence>
<dbReference type="Pfam" id="PF05485">
    <property type="entry name" value="THAP"/>
    <property type="match status" value="1"/>
</dbReference>
<evidence type="ECO:0000256" key="12">
    <source>
        <dbReference type="PROSITE-ProRule" id="PRU00309"/>
    </source>
</evidence>
<evidence type="ECO:0000256" key="3">
    <source>
        <dbReference type="ARBA" id="ARBA00022723"/>
    </source>
</evidence>
<keyword evidence="9" id="KW-0804">Transcription</keyword>
<dbReference type="InterPro" id="IPR006612">
    <property type="entry name" value="THAP_Znf"/>
</dbReference>
<evidence type="ECO:0000313" key="15">
    <source>
        <dbReference type="RefSeq" id="XP_065662960.1"/>
    </source>
</evidence>
<keyword evidence="8 12" id="KW-0238">DNA-binding</keyword>
<organism evidence="14 15">
    <name type="scientific">Hydra vulgaris</name>
    <name type="common">Hydra</name>
    <name type="synonym">Hydra attenuata</name>
    <dbReference type="NCBI Taxonomy" id="6087"/>
    <lineage>
        <taxon>Eukaryota</taxon>
        <taxon>Metazoa</taxon>
        <taxon>Cnidaria</taxon>
        <taxon>Hydrozoa</taxon>
        <taxon>Hydroidolina</taxon>
        <taxon>Anthoathecata</taxon>
        <taxon>Aplanulata</taxon>
        <taxon>Hydridae</taxon>
        <taxon>Hydra</taxon>
    </lineage>
</organism>
<keyword evidence="4 12" id="KW-0863">Zinc-finger</keyword>
<keyword evidence="6" id="KW-0805">Transcription regulation</keyword>
<dbReference type="PANTHER" id="PTHR46600">
    <property type="entry name" value="THAP DOMAIN-CONTAINING"/>
    <property type="match status" value="1"/>
</dbReference>
<evidence type="ECO:0000256" key="5">
    <source>
        <dbReference type="ARBA" id="ARBA00022833"/>
    </source>
</evidence>
<evidence type="ECO:0000259" key="13">
    <source>
        <dbReference type="PROSITE" id="PS50950"/>
    </source>
</evidence>
<name>A0ABM4CMC8_HYDVU</name>
<reference evidence="15" key="1">
    <citation type="submission" date="2025-08" db="UniProtKB">
        <authorList>
            <consortium name="RefSeq"/>
        </authorList>
    </citation>
    <scope>IDENTIFICATION</scope>
</reference>
<dbReference type="GeneID" id="136085568"/>
<evidence type="ECO:0000256" key="9">
    <source>
        <dbReference type="ARBA" id="ARBA00023163"/>
    </source>
</evidence>
<dbReference type="Gene3D" id="6.20.210.20">
    <property type="entry name" value="THAP domain"/>
    <property type="match status" value="1"/>
</dbReference>
<comment type="similarity">
    <text evidence="2">Belongs to the THAP1 family.</text>
</comment>
<keyword evidence="11" id="KW-0131">Cell cycle</keyword>